<gene>
    <name evidence="2" type="ORF">III_05716</name>
</gene>
<sequence>MKKQNIKKSKRFLKVTPAAFVLSTALLMAPGNSFAATDTSTKVQSQPVLMKSDGTQLPMTAAAAAENGASLPYIPTGPYEEFPIEWRSSTSTGALIDFVYVDVYAKSDNPQEGNTGTIDWYKGVKVHEGYDFMKIIKPDGTWLKPEEEYIPTYKKGQLLYTIAYPKNSKYYKDSWANATLKRDLTWKLIDTNVLDKRVGGHWSEAVTSGVSHNVTVGLAYTVGMEASFFGLATASSSLTASFGYGITLNSERTVTKTFDFNPQPEYAYDHFRTAVYQQTAKYSVNPSPTLKSLIDNNNSNNKAEEYRLKESVEYPTELLVALTSK</sequence>
<keyword evidence="1" id="KW-0732">Signal</keyword>
<protein>
    <recommendedName>
        <fullName evidence="4">Peptidase</fullName>
    </recommendedName>
</protein>
<feature type="signal peptide" evidence="1">
    <location>
        <begin position="1"/>
        <end position="35"/>
    </location>
</feature>
<comment type="caution">
    <text evidence="2">The sequence shown here is derived from an EMBL/GenBank/DDBJ whole genome shotgun (WGS) entry which is preliminary data.</text>
</comment>
<dbReference type="AlphaFoldDB" id="A0ABC9QUU8"/>
<proteinExistence type="predicted"/>
<dbReference type="Proteomes" id="UP000006976">
    <property type="component" value="Unassembled WGS sequence"/>
</dbReference>
<evidence type="ECO:0000313" key="3">
    <source>
        <dbReference type="Proteomes" id="UP000006976"/>
    </source>
</evidence>
<evidence type="ECO:0008006" key="4">
    <source>
        <dbReference type="Google" id="ProtNLM"/>
    </source>
</evidence>
<organism evidence="2 3">
    <name type="scientific">Bacillus mycoides</name>
    <dbReference type="NCBI Taxonomy" id="1405"/>
    <lineage>
        <taxon>Bacteria</taxon>
        <taxon>Bacillati</taxon>
        <taxon>Bacillota</taxon>
        <taxon>Bacilli</taxon>
        <taxon>Bacillales</taxon>
        <taxon>Bacillaceae</taxon>
        <taxon>Bacillus</taxon>
        <taxon>Bacillus cereus group</taxon>
    </lineage>
</organism>
<accession>A0ABC9QUU8</accession>
<dbReference type="EMBL" id="AHEV01000051">
    <property type="protein sequence ID" value="EJR29947.1"/>
    <property type="molecule type" value="Genomic_DNA"/>
</dbReference>
<feature type="chain" id="PRO_5044892054" description="Peptidase" evidence="1">
    <location>
        <begin position="36"/>
        <end position="325"/>
    </location>
</feature>
<evidence type="ECO:0000313" key="2">
    <source>
        <dbReference type="EMBL" id="EJR29947.1"/>
    </source>
</evidence>
<reference evidence="2 3" key="1">
    <citation type="submission" date="2012-04" db="EMBL/GenBank/DDBJ databases">
        <title>The Genome Sequence of Bacillus cereus VD078.</title>
        <authorList>
            <consortium name="The Broad Institute Genome Sequencing Platform"/>
            <consortium name="The Broad Institute Genome Sequencing Center for Infectious Disease"/>
            <person name="Feldgarden M."/>
            <person name="Van der Auwera G.A."/>
            <person name="Mahillon J."/>
            <person name="Duprez V."/>
            <person name="Timmery S."/>
            <person name="Mattelet C."/>
            <person name="Dierick K."/>
            <person name="Sun M."/>
            <person name="Yu Z."/>
            <person name="Zhu L."/>
            <person name="Hu X."/>
            <person name="Shank E.B."/>
            <person name="Swiecicka I."/>
            <person name="Hansen B.M."/>
            <person name="Andrup L."/>
            <person name="Young S.K."/>
            <person name="Zeng Q."/>
            <person name="Gargeya S."/>
            <person name="Fitzgerald M."/>
            <person name="Haas B."/>
            <person name="Abouelleil A."/>
            <person name="Alvarado L."/>
            <person name="Arachchi H.M."/>
            <person name="Berlin A."/>
            <person name="Chapman S.B."/>
            <person name="Goldberg J."/>
            <person name="Griggs A."/>
            <person name="Gujja S."/>
            <person name="Hansen M."/>
            <person name="Howarth C."/>
            <person name="Imamovic A."/>
            <person name="Larimer J."/>
            <person name="McCowen C."/>
            <person name="Montmayeur A."/>
            <person name="Murphy C."/>
            <person name="Neiman D."/>
            <person name="Pearson M."/>
            <person name="Priest M."/>
            <person name="Roberts A."/>
            <person name="Saif S."/>
            <person name="Shea T."/>
            <person name="Sisk P."/>
            <person name="Sykes S."/>
            <person name="Wortman J."/>
            <person name="Nusbaum C."/>
            <person name="Birren B."/>
        </authorList>
    </citation>
    <scope>NUCLEOTIDE SEQUENCE [LARGE SCALE GENOMIC DNA]</scope>
    <source>
        <strain evidence="2 3">VD078</strain>
    </source>
</reference>
<name>A0ABC9QUU8_BACMY</name>
<evidence type="ECO:0000256" key="1">
    <source>
        <dbReference type="SAM" id="SignalP"/>
    </source>
</evidence>
<dbReference type="RefSeq" id="WP_002169781.1">
    <property type="nucleotide sequence ID" value="NZ_JH792253.1"/>
</dbReference>